<evidence type="ECO:0000313" key="3">
    <source>
        <dbReference type="EMBL" id="VWC29677.1"/>
    </source>
</evidence>
<dbReference type="Gene3D" id="3.40.50.1820">
    <property type="entry name" value="alpha/beta hydrolase"/>
    <property type="match status" value="1"/>
</dbReference>
<dbReference type="GO" id="GO:0016787">
    <property type="term" value="F:hydrolase activity"/>
    <property type="evidence" value="ECO:0007669"/>
    <property type="project" value="UniProtKB-KW"/>
</dbReference>
<dbReference type="Pfam" id="PF12697">
    <property type="entry name" value="Abhydrolase_6"/>
    <property type="match status" value="1"/>
</dbReference>
<evidence type="ECO:0000259" key="2">
    <source>
        <dbReference type="Pfam" id="PF12697"/>
    </source>
</evidence>
<keyword evidence="4" id="KW-1185">Reference proteome</keyword>
<feature type="domain" description="Serine aminopeptidase S33" evidence="1">
    <location>
        <begin position="188"/>
        <end position="241"/>
    </location>
</feature>
<proteinExistence type="predicted"/>
<sequence>MKIAARSDIHGKLDAVLDGVHRRVARPRRLERRAAHRPVLTPAHSPSTPLRFLENRAMPVPSQLLFLPGASGSTAFWQPLASRLTHPAERRIVGYPGFGDTPRDPSVDDFDGLVRHVLATIDRPTAVIAQSMGGVIAMRAALDKPGLITHLVLTVTSGGLDMEGLGAQDWRTGFAEANPQLPDWFLTFRADLSRDIGRLAQPTLLLWGDDDPISPVAAGRRLLERLPDAQLHVVPGGRHDLAAVHAQTLAPLVDAHLQRV</sequence>
<accession>A0A6J5EMU3</accession>
<evidence type="ECO:0000259" key="1">
    <source>
        <dbReference type="Pfam" id="PF12146"/>
    </source>
</evidence>
<gene>
    <name evidence="3" type="ORF">BPA30113_06212</name>
</gene>
<organism evidence="3 4">
    <name type="scientific">Burkholderia paludis</name>
    <dbReference type="NCBI Taxonomy" id="1506587"/>
    <lineage>
        <taxon>Bacteria</taxon>
        <taxon>Pseudomonadati</taxon>
        <taxon>Pseudomonadota</taxon>
        <taxon>Betaproteobacteria</taxon>
        <taxon>Burkholderiales</taxon>
        <taxon>Burkholderiaceae</taxon>
        <taxon>Burkholderia</taxon>
        <taxon>Burkholderia cepacia complex</taxon>
    </lineage>
</organism>
<dbReference type="PANTHER" id="PTHR43689">
    <property type="entry name" value="HYDROLASE"/>
    <property type="match status" value="1"/>
</dbReference>
<keyword evidence="3" id="KW-0378">Hydrolase</keyword>
<dbReference type="EMBL" id="CABVQD010000032">
    <property type="protein sequence ID" value="VWC29677.1"/>
    <property type="molecule type" value="Genomic_DNA"/>
</dbReference>
<reference evidence="3 4" key="1">
    <citation type="submission" date="2019-09" db="EMBL/GenBank/DDBJ databases">
        <authorList>
            <person name="Depoorter E."/>
        </authorList>
    </citation>
    <scope>NUCLEOTIDE SEQUENCE [LARGE SCALE GENOMIC DNA]</scope>
    <source>
        <strain evidence="3">LMG 30113</strain>
    </source>
</reference>
<feature type="domain" description="AB hydrolase-1" evidence="2">
    <location>
        <begin position="64"/>
        <end position="150"/>
    </location>
</feature>
<dbReference type="InterPro" id="IPR022742">
    <property type="entry name" value="Hydrolase_4"/>
</dbReference>
<dbReference type="PANTHER" id="PTHR43689:SF8">
    <property type="entry name" value="ALPHA_BETA-HYDROLASES SUPERFAMILY PROTEIN"/>
    <property type="match status" value="1"/>
</dbReference>
<dbReference type="InterPro" id="IPR000073">
    <property type="entry name" value="AB_hydrolase_1"/>
</dbReference>
<dbReference type="InterPro" id="IPR029058">
    <property type="entry name" value="AB_hydrolase_fold"/>
</dbReference>
<name>A0A6J5EMU3_9BURK</name>
<dbReference type="SUPFAM" id="SSF53474">
    <property type="entry name" value="alpha/beta-Hydrolases"/>
    <property type="match status" value="1"/>
</dbReference>
<evidence type="ECO:0000313" key="4">
    <source>
        <dbReference type="Proteomes" id="UP000494330"/>
    </source>
</evidence>
<dbReference type="Pfam" id="PF12146">
    <property type="entry name" value="Hydrolase_4"/>
    <property type="match status" value="1"/>
</dbReference>
<dbReference type="AlphaFoldDB" id="A0A6J5EMU3"/>
<protein>
    <submittedName>
        <fullName evidence="3">Alpha/beta hydrolase</fullName>
    </submittedName>
</protein>
<dbReference type="Proteomes" id="UP000494330">
    <property type="component" value="Unassembled WGS sequence"/>
</dbReference>